<dbReference type="EMBL" id="DROD01000154">
    <property type="protein sequence ID" value="HHJ51971.1"/>
    <property type="molecule type" value="Genomic_DNA"/>
</dbReference>
<protein>
    <submittedName>
        <fullName evidence="2">Uncharacterized protein</fullName>
    </submittedName>
</protein>
<evidence type="ECO:0000313" key="2">
    <source>
        <dbReference type="EMBL" id="HHJ51971.1"/>
    </source>
</evidence>
<feature type="signal peptide" evidence="1">
    <location>
        <begin position="1"/>
        <end position="18"/>
    </location>
</feature>
<proteinExistence type="predicted"/>
<dbReference type="AlphaFoldDB" id="A0A7V5PMT3"/>
<gene>
    <name evidence="2" type="ORF">ENJ89_02140</name>
</gene>
<organism evidence="2">
    <name type="scientific">Caldithrix abyssi</name>
    <dbReference type="NCBI Taxonomy" id="187145"/>
    <lineage>
        <taxon>Bacteria</taxon>
        <taxon>Pseudomonadati</taxon>
        <taxon>Calditrichota</taxon>
        <taxon>Calditrichia</taxon>
        <taxon>Calditrichales</taxon>
        <taxon>Calditrichaceae</taxon>
        <taxon>Caldithrix</taxon>
    </lineage>
</organism>
<dbReference type="Proteomes" id="UP000886124">
    <property type="component" value="Unassembled WGS sequence"/>
</dbReference>
<comment type="caution">
    <text evidence="2">The sequence shown here is derived from an EMBL/GenBank/DDBJ whole genome shotgun (WGS) entry which is preliminary data.</text>
</comment>
<sequence>MSRKFLMLAILLSLVIYACQKNHSPTEAYTSPKYAGLLAVPDSGYIGSRIHLFGIPFDSLSSNNFERFVYFTGLKYPVQPYIFTSTDVFVEVPFGARSGPIGFKSEDSSYLFPNFKVLEASPDSGVTVKHYNLNYPILEKDSYMIDFNDALIKWQGTVHADTIILFRKGFCGDECTFKDIIKLLDTHSDLPEFLEATRNDTIHCCFYSTYNDTVKAGILKIQDYDAHGLISGRIFYRNKLNTPTSFVFWYDFKR</sequence>
<feature type="chain" id="PRO_5030784795" evidence="1">
    <location>
        <begin position="19"/>
        <end position="254"/>
    </location>
</feature>
<dbReference type="PROSITE" id="PS51257">
    <property type="entry name" value="PROKAR_LIPOPROTEIN"/>
    <property type="match status" value="1"/>
</dbReference>
<evidence type="ECO:0000256" key="1">
    <source>
        <dbReference type="SAM" id="SignalP"/>
    </source>
</evidence>
<keyword evidence="1" id="KW-0732">Signal</keyword>
<accession>A0A7V5PMT3</accession>
<name>A0A7V5PMT3_CALAY</name>
<reference evidence="2" key="1">
    <citation type="journal article" date="2020" name="mSystems">
        <title>Genome- and Community-Level Interaction Insights into Carbon Utilization and Element Cycling Functions of Hydrothermarchaeota in Hydrothermal Sediment.</title>
        <authorList>
            <person name="Zhou Z."/>
            <person name="Liu Y."/>
            <person name="Xu W."/>
            <person name="Pan J."/>
            <person name="Luo Z.H."/>
            <person name="Li M."/>
        </authorList>
    </citation>
    <scope>NUCLEOTIDE SEQUENCE [LARGE SCALE GENOMIC DNA]</scope>
    <source>
        <strain evidence="2">HyVt-527</strain>
    </source>
</reference>